<sequence>MFVRRLRILADQVPWDQWPFTVPAIAEVTRDGLEFARPVTFLVGENASGKSTLLEAIAEGFGLDARGGRAGRKYSNNRPRTPLGQVIDLDLTAAGARMRGGPRARKKGFFLRAETVFGLAETVSGMNGYWDADVLEQSHGEGFWTILDSMFREPSLYLLDEPEAALSFTSCLRLVGLLDELGRTGAQVVCATHSPIISALPGADIVEVGEHGLRRTSWDDLDMVDHYRRYLGDPAAYLRRIVGPPPP</sequence>
<dbReference type="GO" id="GO:0005524">
    <property type="term" value="F:ATP binding"/>
    <property type="evidence" value="ECO:0007669"/>
    <property type="project" value="InterPro"/>
</dbReference>
<protein>
    <submittedName>
        <fullName evidence="9">Vitamin B12-transporter ATPase</fullName>
    </submittedName>
</protein>
<keyword evidence="6" id="KW-0406">Ion transport</keyword>
<keyword evidence="7" id="KW-0472">Membrane</keyword>
<evidence type="ECO:0000256" key="5">
    <source>
        <dbReference type="ARBA" id="ARBA00023004"/>
    </source>
</evidence>
<dbReference type="InterPro" id="IPR038729">
    <property type="entry name" value="Rad50/SbcC_AAA"/>
</dbReference>
<evidence type="ECO:0000259" key="8">
    <source>
        <dbReference type="SMART" id="SM00382"/>
    </source>
</evidence>
<organism evidence="9 10">
    <name type="scientific">Actinomadura rubteroloni</name>
    <dbReference type="NCBI Taxonomy" id="1926885"/>
    <lineage>
        <taxon>Bacteria</taxon>
        <taxon>Bacillati</taxon>
        <taxon>Actinomycetota</taxon>
        <taxon>Actinomycetes</taxon>
        <taxon>Streptosporangiales</taxon>
        <taxon>Thermomonosporaceae</taxon>
        <taxon>Actinomadura</taxon>
    </lineage>
</organism>
<comment type="subcellular location">
    <subcellularLocation>
        <location evidence="1">Cell membrane</location>
        <topology evidence="1">Peripheral membrane protein</topology>
    </subcellularLocation>
</comment>
<dbReference type="GO" id="GO:0016887">
    <property type="term" value="F:ATP hydrolysis activity"/>
    <property type="evidence" value="ECO:0007669"/>
    <property type="project" value="InterPro"/>
</dbReference>
<dbReference type="RefSeq" id="WP_235828451.1">
    <property type="nucleotide sequence ID" value="NZ_MTBP01000002.1"/>
</dbReference>
<evidence type="ECO:0000256" key="6">
    <source>
        <dbReference type="ARBA" id="ARBA00023065"/>
    </source>
</evidence>
<keyword evidence="5" id="KW-0408">Iron</keyword>
<evidence type="ECO:0000256" key="7">
    <source>
        <dbReference type="ARBA" id="ARBA00023136"/>
    </source>
</evidence>
<dbReference type="InterPro" id="IPR003593">
    <property type="entry name" value="AAA+_ATPase"/>
</dbReference>
<evidence type="ECO:0000256" key="1">
    <source>
        <dbReference type="ARBA" id="ARBA00004202"/>
    </source>
</evidence>
<dbReference type="InterPro" id="IPR027417">
    <property type="entry name" value="P-loop_NTPase"/>
</dbReference>
<dbReference type="GO" id="GO:0006826">
    <property type="term" value="P:iron ion transport"/>
    <property type="evidence" value="ECO:0007669"/>
    <property type="project" value="UniProtKB-KW"/>
</dbReference>
<evidence type="ECO:0000313" key="9">
    <source>
        <dbReference type="EMBL" id="POM24811.1"/>
    </source>
</evidence>
<dbReference type="InterPro" id="IPR003959">
    <property type="entry name" value="ATPase_AAA_core"/>
</dbReference>
<keyword evidence="2" id="KW-0813">Transport</keyword>
<dbReference type="PANTHER" id="PTHR42771:SF2">
    <property type="entry name" value="IRON(3+)-HYDROXAMATE IMPORT ATP-BINDING PROTEIN FHUC"/>
    <property type="match status" value="1"/>
</dbReference>
<reference evidence="9 10" key="1">
    <citation type="journal article" date="2017" name="Chemistry">
        <title>Isolation, Biosynthesis and Chemical Modifications of Rubterolones A-F: Rare Tropolone Alkaloids from Actinomadura sp. 5-2.</title>
        <authorList>
            <person name="Guo H."/>
            <person name="Benndorf R."/>
            <person name="Leichnitz D."/>
            <person name="Klassen J.L."/>
            <person name="Vollmers J."/>
            <person name="Gorls H."/>
            <person name="Steinacker M."/>
            <person name="Weigel C."/>
            <person name="Dahse H.M."/>
            <person name="Kaster A.K."/>
            <person name="de Beer Z.W."/>
            <person name="Poulsen M."/>
            <person name="Beemelmanns C."/>
        </authorList>
    </citation>
    <scope>NUCLEOTIDE SEQUENCE [LARGE SCALE GENOMIC DNA]</scope>
    <source>
        <strain evidence="9 10">5-2</strain>
    </source>
</reference>
<dbReference type="AlphaFoldDB" id="A0A2P4UIG4"/>
<feature type="domain" description="AAA+ ATPase" evidence="8">
    <location>
        <begin position="36"/>
        <end position="213"/>
    </location>
</feature>
<dbReference type="Gene3D" id="3.40.50.300">
    <property type="entry name" value="P-loop containing nucleotide triphosphate hydrolases"/>
    <property type="match status" value="2"/>
</dbReference>
<dbReference type="SUPFAM" id="SSF52540">
    <property type="entry name" value="P-loop containing nucleoside triphosphate hydrolases"/>
    <property type="match status" value="1"/>
</dbReference>
<keyword evidence="4" id="KW-0410">Iron transport</keyword>
<dbReference type="SMART" id="SM00382">
    <property type="entry name" value="AAA"/>
    <property type="match status" value="1"/>
</dbReference>
<dbReference type="Pfam" id="PF13304">
    <property type="entry name" value="AAA_21"/>
    <property type="match status" value="1"/>
</dbReference>
<evidence type="ECO:0000313" key="10">
    <source>
        <dbReference type="Proteomes" id="UP000242367"/>
    </source>
</evidence>
<gene>
    <name evidence="9" type="ORF">BTM25_34490</name>
</gene>
<evidence type="ECO:0000256" key="4">
    <source>
        <dbReference type="ARBA" id="ARBA00022496"/>
    </source>
</evidence>
<accession>A0A2P4UIG4</accession>
<dbReference type="InterPro" id="IPR051535">
    <property type="entry name" value="Siderophore_ABC-ATPase"/>
</dbReference>
<name>A0A2P4UIG4_9ACTN</name>
<keyword evidence="3" id="KW-1003">Cell membrane</keyword>
<comment type="caution">
    <text evidence="9">The sequence shown here is derived from an EMBL/GenBank/DDBJ whole genome shotgun (WGS) entry which is preliminary data.</text>
</comment>
<dbReference type="GO" id="GO:0005886">
    <property type="term" value="C:plasma membrane"/>
    <property type="evidence" value="ECO:0007669"/>
    <property type="project" value="UniProtKB-SubCell"/>
</dbReference>
<evidence type="ECO:0000256" key="2">
    <source>
        <dbReference type="ARBA" id="ARBA00022448"/>
    </source>
</evidence>
<dbReference type="EMBL" id="MTBP01000002">
    <property type="protein sequence ID" value="POM24811.1"/>
    <property type="molecule type" value="Genomic_DNA"/>
</dbReference>
<keyword evidence="10" id="KW-1185">Reference proteome</keyword>
<proteinExistence type="predicted"/>
<dbReference type="GO" id="GO:0006302">
    <property type="term" value="P:double-strand break repair"/>
    <property type="evidence" value="ECO:0007669"/>
    <property type="project" value="InterPro"/>
</dbReference>
<dbReference type="PANTHER" id="PTHR42771">
    <property type="entry name" value="IRON(3+)-HYDROXAMATE IMPORT ATP-BINDING PROTEIN FHUC"/>
    <property type="match status" value="1"/>
</dbReference>
<evidence type="ECO:0000256" key="3">
    <source>
        <dbReference type="ARBA" id="ARBA00022475"/>
    </source>
</evidence>
<dbReference type="Pfam" id="PF13476">
    <property type="entry name" value="AAA_23"/>
    <property type="match status" value="1"/>
</dbReference>
<dbReference type="Proteomes" id="UP000242367">
    <property type="component" value="Unassembled WGS sequence"/>
</dbReference>